<evidence type="ECO:0000313" key="3">
    <source>
        <dbReference type="EMBL" id="EPE05926.1"/>
    </source>
</evidence>
<feature type="domain" description="Oxidoreductase-like" evidence="2">
    <location>
        <begin position="208"/>
        <end position="251"/>
    </location>
</feature>
<name>S3C2E9_OPHP1</name>
<dbReference type="EMBL" id="KE148155">
    <property type="protein sequence ID" value="EPE05926.1"/>
    <property type="molecule type" value="Genomic_DNA"/>
</dbReference>
<dbReference type="AlphaFoldDB" id="S3C2E9"/>
<dbReference type="OrthoDB" id="10064411at2759"/>
<protein>
    <submittedName>
        <fullName evidence="3">Oxidoreductase-like protein</fullName>
    </submittedName>
</protein>
<feature type="compositionally biased region" description="Low complexity" evidence="1">
    <location>
        <begin position="262"/>
        <end position="279"/>
    </location>
</feature>
<dbReference type="Pfam" id="PF09791">
    <property type="entry name" value="Oxidored-like"/>
    <property type="match status" value="1"/>
</dbReference>
<dbReference type="OMA" id="DEMEAWA"/>
<keyword evidence="4" id="KW-1185">Reference proteome</keyword>
<dbReference type="PANTHER" id="PTHR21193">
    <property type="entry name" value="OXIDOREDUCTASE-LIKE DOMAIN-CONTAINING PROTEIN 1"/>
    <property type="match status" value="1"/>
</dbReference>
<evidence type="ECO:0000256" key="1">
    <source>
        <dbReference type="SAM" id="MobiDB-lite"/>
    </source>
</evidence>
<dbReference type="Proteomes" id="UP000016923">
    <property type="component" value="Unassembled WGS sequence"/>
</dbReference>
<evidence type="ECO:0000259" key="2">
    <source>
        <dbReference type="Pfam" id="PF09791"/>
    </source>
</evidence>
<sequence length="344" mass="36448">MKRLIPRSRASVARPIARAPAVRWRPAVSDSLVTTHGTAHISTTPRCLDSSTKASFSPSAQAQPRGAYYDVLITSPPPYSNAKANEPPVTAQPRPKAPAVAGVESPKTTPPPPPPPPPRKATPPPETKTAAPPATETPEAAQSASTFTPSEAPAAVHAAKLAAERAAAKEAKKEEAAARARIVFGSRLAGPMERENRLAEIRKRSRRVAGVILPPKPSEPDNCCMSGCVNCVWDRFRDEMEEWAAANVEVQRRLAAGHQADGSTSAAPASEAGGASPISMDDDGGGSNTNWNFDEAVRATGGASGTDANWEDEIYKGVPVGIREFMKQEKRLKMKHMQEGTMGG</sequence>
<accession>S3C2E9</accession>
<dbReference type="InterPro" id="IPR019180">
    <property type="entry name" value="Oxidoreductase-like_N"/>
</dbReference>
<feature type="compositionally biased region" description="Low complexity" evidence="1">
    <location>
        <begin position="127"/>
        <end position="141"/>
    </location>
</feature>
<feature type="region of interest" description="Disordered" evidence="1">
    <location>
        <begin position="257"/>
        <end position="293"/>
    </location>
</feature>
<dbReference type="InterPro" id="IPR039251">
    <property type="entry name" value="OXLD1"/>
</dbReference>
<dbReference type="PANTHER" id="PTHR21193:SF3">
    <property type="entry name" value="OXIDOREDUCTASE-LIKE DOMAIN-CONTAINING PROTEIN 1"/>
    <property type="match status" value="1"/>
</dbReference>
<proteinExistence type="predicted"/>
<evidence type="ECO:0000313" key="4">
    <source>
        <dbReference type="Proteomes" id="UP000016923"/>
    </source>
</evidence>
<feature type="compositionally biased region" description="Pro residues" evidence="1">
    <location>
        <begin position="108"/>
        <end position="126"/>
    </location>
</feature>
<dbReference type="GO" id="GO:0005739">
    <property type="term" value="C:mitochondrion"/>
    <property type="evidence" value="ECO:0007669"/>
    <property type="project" value="TreeGrafter"/>
</dbReference>
<feature type="region of interest" description="Disordered" evidence="1">
    <location>
        <begin position="79"/>
        <end position="152"/>
    </location>
</feature>
<dbReference type="VEuPathDB" id="FungiDB:F503_08457"/>
<dbReference type="eggNOG" id="KOG4690">
    <property type="taxonomic scope" value="Eukaryota"/>
</dbReference>
<feature type="region of interest" description="Disordered" evidence="1">
    <location>
        <begin position="37"/>
        <end position="63"/>
    </location>
</feature>
<organism evidence="3 4">
    <name type="scientific">Ophiostoma piceae (strain UAMH 11346)</name>
    <name type="common">Sap stain fungus</name>
    <dbReference type="NCBI Taxonomy" id="1262450"/>
    <lineage>
        <taxon>Eukaryota</taxon>
        <taxon>Fungi</taxon>
        <taxon>Dikarya</taxon>
        <taxon>Ascomycota</taxon>
        <taxon>Pezizomycotina</taxon>
        <taxon>Sordariomycetes</taxon>
        <taxon>Sordariomycetidae</taxon>
        <taxon>Ophiostomatales</taxon>
        <taxon>Ophiostomataceae</taxon>
        <taxon>Ophiostoma</taxon>
    </lineage>
</organism>
<dbReference type="STRING" id="1262450.S3C2E9"/>
<gene>
    <name evidence="3" type="ORF">F503_08457</name>
</gene>
<reference evidence="3 4" key="1">
    <citation type="journal article" date="2013" name="BMC Genomics">
        <title>The genome and transcriptome of the pine saprophyte Ophiostoma piceae, and a comparison with the bark beetle-associated pine pathogen Grosmannia clavigera.</title>
        <authorList>
            <person name="Haridas S."/>
            <person name="Wang Y."/>
            <person name="Lim L."/>
            <person name="Massoumi Alamouti S."/>
            <person name="Jackman S."/>
            <person name="Docking R."/>
            <person name="Robertson G."/>
            <person name="Birol I."/>
            <person name="Bohlmann J."/>
            <person name="Breuil C."/>
        </authorList>
    </citation>
    <scope>NUCLEOTIDE SEQUENCE [LARGE SCALE GENOMIC DNA]</scope>
    <source>
        <strain evidence="3 4">UAMH 11346</strain>
    </source>
</reference>
<dbReference type="HOGENOM" id="CLU_062297_2_0_1"/>
<feature type="compositionally biased region" description="Polar residues" evidence="1">
    <location>
        <begin position="37"/>
        <end position="62"/>
    </location>
</feature>